<dbReference type="Gene3D" id="3.30.1370.160">
    <property type="match status" value="1"/>
</dbReference>
<dbReference type="Pfam" id="PF17774">
    <property type="entry name" value="YlmH_RBD"/>
    <property type="match status" value="1"/>
</dbReference>
<dbReference type="PROSITE" id="PS50889">
    <property type="entry name" value="S4"/>
    <property type="match status" value="1"/>
</dbReference>
<evidence type="ECO:0000259" key="2">
    <source>
        <dbReference type="SMART" id="SM00363"/>
    </source>
</evidence>
<dbReference type="EMBL" id="JACRTG010000025">
    <property type="protein sequence ID" value="MBC8588653.1"/>
    <property type="molecule type" value="Genomic_DNA"/>
</dbReference>
<dbReference type="GO" id="GO:0003723">
    <property type="term" value="F:RNA binding"/>
    <property type="evidence" value="ECO:0007669"/>
    <property type="project" value="UniProtKB-KW"/>
</dbReference>
<gene>
    <name evidence="3" type="ORF">H8707_10480</name>
</gene>
<proteinExistence type="predicted"/>
<organism evidence="3 4">
    <name type="scientific">Paratissierella segnis</name>
    <dbReference type="NCBI Taxonomy" id="2763679"/>
    <lineage>
        <taxon>Bacteria</taxon>
        <taxon>Bacillati</taxon>
        <taxon>Bacillota</taxon>
        <taxon>Tissierellia</taxon>
        <taxon>Tissierellales</taxon>
        <taxon>Tissierellaceae</taxon>
        <taxon>Paratissierella</taxon>
    </lineage>
</organism>
<dbReference type="InterPro" id="IPR012677">
    <property type="entry name" value="Nucleotide-bd_a/b_plait_sf"/>
</dbReference>
<dbReference type="RefSeq" id="WP_262430109.1">
    <property type="nucleotide sequence ID" value="NZ_JACRTG010000025.1"/>
</dbReference>
<dbReference type="Proteomes" id="UP000601171">
    <property type="component" value="Unassembled WGS sequence"/>
</dbReference>
<comment type="caution">
    <text evidence="3">The sequence shown here is derived from an EMBL/GenBank/DDBJ whole genome shotgun (WGS) entry which is preliminary data.</text>
</comment>
<dbReference type="InterPro" id="IPR040591">
    <property type="entry name" value="RqcP2_RBD"/>
</dbReference>
<keyword evidence="4" id="KW-1185">Reference proteome</keyword>
<dbReference type="SUPFAM" id="SSF55174">
    <property type="entry name" value="Alpha-L RNA-binding motif"/>
    <property type="match status" value="1"/>
</dbReference>
<sequence>MKIDREFYTSHIKDNEQLVNMRRILDKAEKVLNNHLTEETDFLDPYERHLAKSILNRFELNYLEYGGLDSAERKIFIIYPFYVDESDIKLNLSFLRINSGQEGLAHKDFLGGILNLGIKRSKVGDILVHDTYADVIVKKEISSFLLFNLEKIGNRNVNLIEIYLSDISEPEESFKEYKKFLSSMRIDVFICSVYNLSRKESQDIIKSGNVKVNWELIEKPSKEINVGDIISTRGYGRAKLVSIDGLSKKGRYYTTIRILT</sequence>
<feature type="domain" description="RNA-binding S4" evidence="2">
    <location>
        <begin position="184"/>
        <end position="241"/>
    </location>
</feature>
<reference evidence="3" key="1">
    <citation type="submission" date="2020-08" db="EMBL/GenBank/DDBJ databases">
        <title>Genome public.</title>
        <authorList>
            <person name="Liu C."/>
            <person name="Sun Q."/>
        </authorList>
    </citation>
    <scope>NUCLEOTIDE SEQUENCE</scope>
    <source>
        <strain evidence="3">BX21</strain>
    </source>
</reference>
<dbReference type="Pfam" id="PF01479">
    <property type="entry name" value="S4"/>
    <property type="match status" value="1"/>
</dbReference>
<dbReference type="InterPro" id="IPR036986">
    <property type="entry name" value="S4_RNA-bd_sf"/>
</dbReference>
<name>A0A926EUS4_9FIRM</name>
<evidence type="ECO:0000256" key="1">
    <source>
        <dbReference type="PROSITE-ProRule" id="PRU00182"/>
    </source>
</evidence>
<dbReference type="PANTHER" id="PTHR13633:SF3">
    <property type="entry name" value="MITOCHONDRIAL TRANSCRIPTION RESCUE FACTOR 1"/>
    <property type="match status" value="1"/>
</dbReference>
<dbReference type="AlphaFoldDB" id="A0A926EUS4"/>
<dbReference type="Gene3D" id="3.10.290.10">
    <property type="entry name" value="RNA-binding S4 domain"/>
    <property type="match status" value="1"/>
</dbReference>
<dbReference type="PANTHER" id="PTHR13633">
    <property type="entry name" value="MITOCHONDRIAL TRANSCRIPTION RESCUE FACTOR 1"/>
    <property type="match status" value="1"/>
</dbReference>
<evidence type="ECO:0000313" key="3">
    <source>
        <dbReference type="EMBL" id="MBC8588653.1"/>
    </source>
</evidence>
<dbReference type="SMART" id="SM00363">
    <property type="entry name" value="S4"/>
    <property type="match status" value="1"/>
</dbReference>
<keyword evidence="1" id="KW-0694">RNA-binding</keyword>
<dbReference type="InterPro" id="IPR002942">
    <property type="entry name" value="S4_RNA-bd"/>
</dbReference>
<dbReference type="CDD" id="cd00165">
    <property type="entry name" value="S4"/>
    <property type="match status" value="1"/>
</dbReference>
<protein>
    <submittedName>
        <fullName evidence="3">RNA-binding protein</fullName>
    </submittedName>
</protein>
<dbReference type="Gene3D" id="3.30.70.330">
    <property type="match status" value="1"/>
</dbReference>
<evidence type="ECO:0000313" key="4">
    <source>
        <dbReference type="Proteomes" id="UP000601171"/>
    </source>
</evidence>
<accession>A0A926EUS4</accession>